<accession>A0AA35KUJ0</accession>
<feature type="region of interest" description="Disordered" evidence="1">
    <location>
        <begin position="49"/>
        <end position="80"/>
    </location>
</feature>
<sequence length="80" mass="9109">MTSQYPHHIYIYIYILSCSSYNWLKTSSALQFCDPSDSIASWTIGESQGHTKVSHPASRNSLPQVRDKIDSEQSGFKQRV</sequence>
<proteinExistence type="predicted"/>
<organism evidence="2 3">
    <name type="scientific">Podarcis lilfordi</name>
    <name type="common">Lilford's wall lizard</name>
    <dbReference type="NCBI Taxonomy" id="74358"/>
    <lineage>
        <taxon>Eukaryota</taxon>
        <taxon>Metazoa</taxon>
        <taxon>Chordata</taxon>
        <taxon>Craniata</taxon>
        <taxon>Vertebrata</taxon>
        <taxon>Euteleostomi</taxon>
        <taxon>Lepidosauria</taxon>
        <taxon>Squamata</taxon>
        <taxon>Bifurcata</taxon>
        <taxon>Unidentata</taxon>
        <taxon>Episquamata</taxon>
        <taxon>Laterata</taxon>
        <taxon>Lacertibaenia</taxon>
        <taxon>Lacertidae</taxon>
        <taxon>Podarcis</taxon>
    </lineage>
</organism>
<reference evidence="2" key="1">
    <citation type="submission" date="2022-12" db="EMBL/GenBank/DDBJ databases">
        <authorList>
            <person name="Alioto T."/>
            <person name="Alioto T."/>
            <person name="Gomez Garrido J."/>
        </authorList>
    </citation>
    <scope>NUCLEOTIDE SEQUENCE</scope>
</reference>
<protein>
    <submittedName>
        <fullName evidence="2">Uncharacterized protein</fullName>
    </submittedName>
</protein>
<name>A0AA35KUJ0_9SAUR</name>
<dbReference type="Proteomes" id="UP001178461">
    <property type="component" value="Chromosome 9"/>
</dbReference>
<feature type="compositionally biased region" description="Polar residues" evidence="1">
    <location>
        <begin position="49"/>
        <end position="63"/>
    </location>
</feature>
<gene>
    <name evidence="2" type="ORF">PODLI_1B034357</name>
</gene>
<evidence type="ECO:0000313" key="2">
    <source>
        <dbReference type="EMBL" id="CAI5784547.1"/>
    </source>
</evidence>
<dbReference type="AlphaFoldDB" id="A0AA35KUJ0"/>
<keyword evidence="3" id="KW-1185">Reference proteome</keyword>
<dbReference type="EMBL" id="OX395134">
    <property type="protein sequence ID" value="CAI5784547.1"/>
    <property type="molecule type" value="Genomic_DNA"/>
</dbReference>
<evidence type="ECO:0000256" key="1">
    <source>
        <dbReference type="SAM" id="MobiDB-lite"/>
    </source>
</evidence>
<evidence type="ECO:0000313" key="3">
    <source>
        <dbReference type="Proteomes" id="UP001178461"/>
    </source>
</evidence>